<dbReference type="PANTHER" id="PTHR42914">
    <property type="entry name" value="7-CYANO-7-DEAZAGUANINE SYNTHASE"/>
    <property type="match status" value="1"/>
</dbReference>
<evidence type="ECO:0000256" key="3">
    <source>
        <dbReference type="ARBA" id="ARBA00022723"/>
    </source>
</evidence>
<evidence type="ECO:0000256" key="6">
    <source>
        <dbReference type="ARBA" id="ARBA00022833"/>
    </source>
</evidence>
<dbReference type="Gene3D" id="3.40.50.620">
    <property type="entry name" value="HUPs"/>
    <property type="match status" value="1"/>
</dbReference>
<evidence type="ECO:0000256" key="11">
    <source>
        <dbReference type="HAMAP-Rule" id="MF_01633"/>
    </source>
</evidence>
<dbReference type="STRING" id="1715989.NITINOP_3214"/>
<feature type="binding site" evidence="11">
    <location>
        <begin position="13"/>
        <end position="23"/>
    </location>
    <ligand>
        <name>ATP</name>
        <dbReference type="ChEBI" id="CHEBI:30616"/>
    </ligand>
</feature>
<feature type="binding site" evidence="11">
    <location>
        <position position="208"/>
    </location>
    <ligand>
        <name>Zn(2+)</name>
        <dbReference type="ChEBI" id="CHEBI:29105"/>
    </ligand>
</feature>
<gene>
    <name evidence="11 12" type="primary">queC</name>
    <name evidence="12" type="ORF">NITINOP_3214</name>
</gene>
<evidence type="ECO:0000256" key="7">
    <source>
        <dbReference type="ARBA" id="ARBA00022840"/>
    </source>
</evidence>
<dbReference type="Proteomes" id="UP000066284">
    <property type="component" value="Chromosome 1"/>
</dbReference>
<dbReference type="CDD" id="cd01995">
    <property type="entry name" value="QueC-like"/>
    <property type="match status" value="1"/>
</dbReference>
<feature type="binding site" evidence="11">
    <location>
        <position position="196"/>
    </location>
    <ligand>
        <name>Zn(2+)</name>
        <dbReference type="ChEBI" id="CHEBI:29105"/>
    </ligand>
</feature>
<dbReference type="InterPro" id="IPR014729">
    <property type="entry name" value="Rossmann-like_a/b/a_fold"/>
</dbReference>
<feature type="binding site" evidence="11">
    <location>
        <position position="211"/>
    </location>
    <ligand>
        <name>Zn(2+)</name>
        <dbReference type="ChEBI" id="CHEBI:29105"/>
    </ligand>
</feature>
<comment type="catalytic activity">
    <reaction evidence="10 11">
        <text>7-carboxy-7-carbaguanine + NH4(+) + 2 ATP = 7-cyano-7-carbaguanine + 2 AMP + 2 diphosphate + 2 H(+)</text>
        <dbReference type="Rhea" id="RHEA:27982"/>
        <dbReference type="ChEBI" id="CHEBI:15378"/>
        <dbReference type="ChEBI" id="CHEBI:28938"/>
        <dbReference type="ChEBI" id="CHEBI:30616"/>
        <dbReference type="ChEBI" id="CHEBI:33019"/>
        <dbReference type="ChEBI" id="CHEBI:45075"/>
        <dbReference type="ChEBI" id="CHEBI:61036"/>
        <dbReference type="ChEBI" id="CHEBI:456215"/>
        <dbReference type="EC" id="6.3.4.20"/>
    </reaction>
</comment>
<protein>
    <recommendedName>
        <fullName evidence="9 11">7-cyano-7-deazaguanine synthase</fullName>
        <ecNumber evidence="9 11">6.3.4.20</ecNumber>
    </recommendedName>
    <alternativeName>
        <fullName evidence="11">7-cyano-7-carbaguanine synthase</fullName>
    </alternativeName>
    <alternativeName>
        <fullName evidence="11">PreQ(0) synthase</fullName>
    </alternativeName>
    <alternativeName>
        <fullName evidence="11">Queuosine biosynthesis protein QueC</fullName>
    </alternativeName>
</protein>
<proteinExistence type="inferred from homology"/>
<comment type="pathway">
    <text evidence="1 11">Purine metabolism; 7-cyano-7-deazaguanine biosynthesis.</text>
</comment>
<keyword evidence="4 11" id="KW-0547">Nucleotide-binding</keyword>
<evidence type="ECO:0000256" key="2">
    <source>
        <dbReference type="ARBA" id="ARBA00022598"/>
    </source>
</evidence>
<evidence type="ECO:0000256" key="8">
    <source>
        <dbReference type="ARBA" id="ARBA00037993"/>
    </source>
</evidence>
<accession>A0A0S4KY62</accession>
<comment type="function">
    <text evidence="11">Catalyzes the ATP-dependent conversion of 7-carboxy-7-deazaguanine (CDG) to 7-cyano-7-deazaguanine (preQ(0)).</text>
</comment>
<evidence type="ECO:0000256" key="10">
    <source>
        <dbReference type="ARBA" id="ARBA00047890"/>
    </source>
</evidence>
<comment type="similarity">
    <text evidence="8 11">Belongs to the QueC family.</text>
</comment>
<reference evidence="13" key="1">
    <citation type="submission" date="2015-09" db="EMBL/GenBank/DDBJ databases">
        <authorList>
            <person name="Daims H."/>
        </authorList>
    </citation>
    <scope>NUCLEOTIDE SEQUENCE [LARGE SCALE GENOMIC DNA]</scope>
</reference>
<feature type="binding site" evidence="11">
    <location>
        <position position="205"/>
    </location>
    <ligand>
        <name>Zn(2+)</name>
        <dbReference type="ChEBI" id="CHEBI:29105"/>
    </ligand>
</feature>
<keyword evidence="5 11" id="KW-0671">Queuosine biosynthesis</keyword>
<comment type="cofactor">
    <cofactor evidence="11">
        <name>Zn(2+)</name>
        <dbReference type="ChEBI" id="CHEBI:29105"/>
    </cofactor>
    <text evidence="11">Binds 1 zinc ion per subunit.</text>
</comment>
<keyword evidence="3 11" id="KW-0479">Metal-binding</keyword>
<dbReference type="SUPFAM" id="SSF52402">
    <property type="entry name" value="Adenine nucleotide alpha hydrolases-like"/>
    <property type="match status" value="1"/>
</dbReference>
<sequence>MSDSTAQRAVVLASGGLDSTVAAAVAGRDGYDLDLLTIAYGQRHAIEVERAGRIATALKARRHLVINLDLRAIGGSALTGDVPVPKNRPEAERSREVPVTYVPARNLIFLSLAAAYAETIDAPVVYFGANVLDYSGYPDCRPEFIKAFESAVRAGTKAGTEGRSFEVRAPLLTLTKAQIVTLGLSLNVPFHLTHSCYDPAGAVACGQCDSCLIRRKGFAEAGVADPIPYMVP</sequence>
<dbReference type="NCBIfam" id="TIGR00364">
    <property type="entry name" value="7-cyano-7-deazaguanine synthase QueC"/>
    <property type="match status" value="1"/>
</dbReference>
<dbReference type="UniPathway" id="UPA00391"/>
<evidence type="ECO:0000313" key="12">
    <source>
        <dbReference type="EMBL" id="CUQ68186.1"/>
    </source>
</evidence>
<dbReference type="KEGG" id="nio:NITINOP_3214"/>
<dbReference type="EMBL" id="LN885086">
    <property type="protein sequence ID" value="CUQ68186.1"/>
    <property type="molecule type" value="Genomic_DNA"/>
</dbReference>
<evidence type="ECO:0000256" key="5">
    <source>
        <dbReference type="ARBA" id="ARBA00022785"/>
    </source>
</evidence>
<dbReference type="PANTHER" id="PTHR42914:SF1">
    <property type="entry name" value="7-CYANO-7-DEAZAGUANINE SYNTHASE"/>
    <property type="match status" value="1"/>
</dbReference>
<dbReference type="OrthoDB" id="9789567at2"/>
<keyword evidence="13" id="KW-1185">Reference proteome</keyword>
<dbReference type="Pfam" id="PF06508">
    <property type="entry name" value="QueC"/>
    <property type="match status" value="1"/>
</dbReference>
<dbReference type="RefSeq" id="WP_062487298.1">
    <property type="nucleotide sequence ID" value="NZ_LN885086.1"/>
</dbReference>
<dbReference type="GO" id="GO:0016879">
    <property type="term" value="F:ligase activity, forming carbon-nitrogen bonds"/>
    <property type="evidence" value="ECO:0007669"/>
    <property type="project" value="UniProtKB-UniRule"/>
</dbReference>
<dbReference type="HAMAP" id="MF_01633">
    <property type="entry name" value="QueC"/>
    <property type="match status" value="1"/>
</dbReference>
<dbReference type="GO" id="GO:0008616">
    <property type="term" value="P:tRNA queuosine(34) biosynthetic process"/>
    <property type="evidence" value="ECO:0007669"/>
    <property type="project" value="UniProtKB-UniRule"/>
</dbReference>
<keyword evidence="7 11" id="KW-0067">ATP-binding</keyword>
<dbReference type="GO" id="GO:0008270">
    <property type="term" value="F:zinc ion binding"/>
    <property type="evidence" value="ECO:0007669"/>
    <property type="project" value="UniProtKB-UniRule"/>
</dbReference>
<dbReference type="GO" id="GO:0005524">
    <property type="term" value="F:ATP binding"/>
    <property type="evidence" value="ECO:0007669"/>
    <property type="project" value="UniProtKB-UniRule"/>
</dbReference>
<dbReference type="EC" id="6.3.4.20" evidence="9 11"/>
<evidence type="ECO:0000256" key="1">
    <source>
        <dbReference type="ARBA" id="ARBA00005061"/>
    </source>
</evidence>
<dbReference type="InterPro" id="IPR018317">
    <property type="entry name" value="QueC"/>
</dbReference>
<evidence type="ECO:0000256" key="4">
    <source>
        <dbReference type="ARBA" id="ARBA00022741"/>
    </source>
</evidence>
<organism evidence="12 13">
    <name type="scientific">Candidatus Nitrospira inopinata</name>
    <dbReference type="NCBI Taxonomy" id="1715989"/>
    <lineage>
        <taxon>Bacteria</taxon>
        <taxon>Pseudomonadati</taxon>
        <taxon>Nitrospirota</taxon>
        <taxon>Nitrospiria</taxon>
        <taxon>Nitrospirales</taxon>
        <taxon>Nitrospiraceae</taxon>
        <taxon>Nitrospira</taxon>
    </lineage>
</organism>
<keyword evidence="2 11" id="KW-0436">Ligase</keyword>
<keyword evidence="6 11" id="KW-0862">Zinc</keyword>
<dbReference type="AlphaFoldDB" id="A0A0S4KY62"/>
<evidence type="ECO:0000256" key="9">
    <source>
        <dbReference type="ARBA" id="ARBA00039149"/>
    </source>
</evidence>
<name>A0A0S4KY62_9BACT</name>
<dbReference type="PIRSF" id="PIRSF006293">
    <property type="entry name" value="ExsB"/>
    <property type="match status" value="1"/>
</dbReference>
<evidence type="ECO:0000313" key="13">
    <source>
        <dbReference type="Proteomes" id="UP000066284"/>
    </source>
</evidence>